<dbReference type="InterPro" id="IPR058548">
    <property type="entry name" value="MlaB-like_STAS"/>
</dbReference>
<feature type="region of interest" description="Disordered" evidence="3">
    <location>
        <begin position="105"/>
        <end position="154"/>
    </location>
</feature>
<dbReference type="RefSeq" id="WP_311631391.1">
    <property type="nucleotide sequence ID" value="NZ_JAVREN010000022.1"/>
</dbReference>
<feature type="domain" description="STAS" evidence="4">
    <location>
        <begin position="7"/>
        <end position="98"/>
    </location>
</feature>
<name>A0ABU2LA44_9ACTN</name>
<proteinExistence type="inferred from homology"/>
<dbReference type="NCBIfam" id="TIGR00377">
    <property type="entry name" value="ant_ant_sig"/>
    <property type="match status" value="1"/>
</dbReference>
<evidence type="ECO:0000256" key="3">
    <source>
        <dbReference type="SAM" id="MobiDB-lite"/>
    </source>
</evidence>
<keyword evidence="6" id="KW-1185">Reference proteome</keyword>
<dbReference type="Pfam" id="PF13466">
    <property type="entry name" value="STAS_2"/>
    <property type="match status" value="1"/>
</dbReference>
<dbReference type="PANTHER" id="PTHR33495:SF2">
    <property type="entry name" value="ANTI-SIGMA FACTOR ANTAGONIST TM_1081-RELATED"/>
    <property type="match status" value="1"/>
</dbReference>
<organism evidence="5 6">
    <name type="scientific">Streptomyces boetiae</name>
    <dbReference type="NCBI Taxonomy" id="3075541"/>
    <lineage>
        <taxon>Bacteria</taxon>
        <taxon>Bacillati</taxon>
        <taxon>Actinomycetota</taxon>
        <taxon>Actinomycetes</taxon>
        <taxon>Kitasatosporales</taxon>
        <taxon>Streptomycetaceae</taxon>
        <taxon>Streptomyces</taxon>
    </lineage>
</organism>
<dbReference type="CDD" id="cd07043">
    <property type="entry name" value="STAS_anti-anti-sigma_factors"/>
    <property type="match status" value="1"/>
</dbReference>
<dbReference type="EMBL" id="JAVREN010000022">
    <property type="protein sequence ID" value="MDT0308440.1"/>
    <property type="molecule type" value="Genomic_DNA"/>
</dbReference>
<sequence>MPNLPSLHVSRRDRAGRTLLTLSGEIDLASAPLLRHALHQCVGDGALRIEVDVAGVTFCDCSGVNVFLVAARRTATAGGALRLHRPSSALARLFGLTGAGSLLAGAPPPFRPPRSGARTNGRCRPGRYGGCAVKTHPEPVEPPRPGSRRPSGLSAARLRALTRWQAGPAVLRALVLDLGARTPAVPDGLGHDARTQRP</sequence>
<gene>
    <name evidence="5" type="ORF">RM780_15935</name>
</gene>
<dbReference type="Proteomes" id="UP001183388">
    <property type="component" value="Unassembled WGS sequence"/>
</dbReference>
<protein>
    <recommendedName>
        <fullName evidence="2">Anti-sigma factor antagonist</fullName>
    </recommendedName>
</protein>
<evidence type="ECO:0000259" key="4">
    <source>
        <dbReference type="PROSITE" id="PS50801"/>
    </source>
</evidence>
<evidence type="ECO:0000256" key="2">
    <source>
        <dbReference type="RuleBase" id="RU003749"/>
    </source>
</evidence>
<dbReference type="InterPro" id="IPR003658">
    <property type="entry name" value="Anti-sigma_ant"/>
</dbReference>
<dbReference type="PROSITE" id="PS50801">
    <property type="entry name" value="STAS"/>
    <property type="match status" value="1"/>
</dbReference>
<accession>A0ABU2LA44</accession>
<dbReference type="InterPro" id="IPR036513">
    <property type="entry name" value="STAS_dom_sf"/>
</dbReference>
<evidence type="ECO:0000313" key="5">
    <source>
        <dbReference type="EMBL" id="MDT0308440.1"/>
    </source>
</evidence>
<reference evidence="6" key="1">
    <citation type="submission" date="2023-07" db="EMBL/GenBank/DDBJ databases">
        <title>30 novel species of actinomycetes from the DSMZ collection.</title>
        <authorList>
            <person name="Nouioui I."/>
        </authorList>
    </citation>
    <scope>NUCLEOTIDE SEQUENCE [LARGE SCALE GENOMIC DNA]</scope>
    <source>
        <strain evidence="6">DSM 44917</strain>
    </source>
</reference>
<comment type="similarity">
    <text evidence="1 2">Belongs to the anti-sigma-factor antagonist family.</text>
</comment>
<evidence type="ECO:0000313" key="6">
    <source>
        <dbReference type="Proteomes" id="UP001183388"/>
    </source>
</evidence>
<dbReference type="Gene3D" id="3.30.750.24">
    <property type="entry name" value="STAS domain"/>
    <property type="match status" value="1"/>
</dbReference>
<dbReference type="PANTHER" id="PTHR33495">
    <property type="entry name" value="ANTI-SIGMA FACTOR ANTAGONIST TM_1081-RELATED-RELATED"/>
    <property type="match status" value="1"/>
</dbReference>
<evidence type="ECO:0000256" key="1">
    <source>
        <dbReference type="ARBA" id="ARBA00009013"/>
    </source>
</evidence>
<comment type="caution">
    <text evidence="5">The sequence shown here is derived from an EMBL/GenBank/DDBJ whole genome shotgun (WGS) entry which is preliminary data.</text>
</comment>
<dbReference type="SUPFAM" id="SSF52091">
    <property type="entry name" value="SpoIIaa-like"/>
    <property type="match status" value="1"/>
</dbReference>
<dbReference type="InterPro" id="IPR002645">
    <property type="entry name" value="STAS_dom"/>
</dbReference>